<sequence>MTFPGGLISVTINPDSEIVERGETGRGFSDVSRTIERGCEHYISRSAPELKHAVPLIDILHTVAKLGKCPSAGADVEYSHRLLLLPSKVTVDVLNRIQQSREAQITSHLLLKDYPTRTYRIPELFQYKTVYFGAREL</sequence>
<keyword evidence="2" id="KW-1185">Reference proteome</keyword>
<dbReference type="AlphaFoldDB" id="A0ABD1XRH1"/>
<organism evidence="1 2">
    <name type="scientific">Riccia fluitans</name>
    <dbReference type="NCBI Taxonomy" id="41844"/>
    <lineage>
        <taxon>Eukaryota</taxon>
        <taxon>Viridiplantae</taxon>
        <taxon>Streptophyta</taxon>
        <taxon>Embryophyta</taxon>
        <taxon>Marchantiophyta</taxon>
        <taxon>Marchantiopsida</taxon>
        <taxon>Marchantiidae</taxon>
        <taxon>Marchantiales</taxon>
        <taxon>Ricciaceae</taxon>
        <taxon>Riccia</taxon>
    </lineage>
</organism>
<evidence type="ECO:0000313" key="1">
    <source>
        <dbReference type="EMBL" id="KAL2610123.1"/>
    </source>
</evidence>
<accession>A0ABD1XRH1</accession>
<reference evidence="1 2" key="1">
    <citation type="submission" date="2024-09" db="EMBL/GenBank/DDBJ databases">
        <title>Chromosome-scale assembly of Riccia fluitans.</title>
        <authorList>
            <person name="Paukszto L."/>
            <person name="Sawicki J."/>
            <person name="Karawczyk K."/>
            <person name="Piernik-Szablinska J."/>
            <person name="Szczecinska M."/>
            <person name="Mazdziarz M."/>
        </authorList>
    </citation>
    <scope>NUCLEOTIDE SEQUENCE [LARGE SCALE GENOMIC DNA]</scope>
    <source>
        <strain evidence="1">Rf_01</strain>
        <tissue evidence="1">Aerial parts of the thallus</tissue>
    </source>
</reference>
<dbReference type="Proteomes" id="UP001605036">
    <property type="component" value="Unassembled WGS sequence"/>
</dbReference>
<evidence type="ECO:0000313" key="2">
    <source>
        <dbReference type="Proteomes" id="UP001605036"/>
    </source>
</evidence>
<dbReference type="EMBL" id="JBHFFA010000008">
    <property type="protein sequence ID" value="KAL2610123.1"/>
    <property type="molecule type" value="Genomic_DNA"/>
</dbReference>
<name>A0ABD1XRH1_9MARC</name>
<proteinExistence type="predicted"/>
<protein>
    <submittedName>
        <fullName evidence="1">Uncharacterized protein</fullName>
    </submittedName>
</protein>
<gene>
    <name evidence="1" type="ORF">R1flu_028696</name>
</gene>
<comment type="caution">
    <text evidence="1">The sequence shown here is derived from an EMBL/GenBank/DDBJ whole genome shotgun (WGS) entry which is preliminary data.</text>
</comment>